<feature type="compositionally biased region" description="Polar residues" evidence="1">
    <location>
        <begin position="150"/>
        <end position="164"/>
    </location>
</feature>
<proteinExistence type="predicted"/>
<evidence type="ECO:0000313" key="3">
    <source>
        <dbReference type="Proteomes" id="UP000593567"/>
    </source>
</evidence>
<evidence type="ECO:0000256" key="1">
    <source>
        <dbReference type="SAM" id="MobiDB-lite"/>
    </source>
</evidence>
<feature type="compositionally biased region" description="Low complexity" evidence="1">
    <location>
        <begin position="69"/>
        <end position="80"/>
    </location>
</feature>
<evidence type="ECO:0000313" key="2">
    <source>
        <dbReference type="EMBL" id="KAF6037375.1"/>
    </source>
</evidence>
<dbReference type="EMBL" id="VXIV02000582">
    <property type="protein sequence ID" value="KAF6037375.1"/>
    <property type="molecule type" value="Genomic_DNA"/>
</dbReference>
<comment type="caution">
    <text evidence="2">The sequence shown here is derived from an EMBL/GenBank/DDBJ whole genome shotgun (WGS) entry which is preliminary data.</text>
</comment>
<name>A0A7J7KGK3_BUGNE</name>
<feature type="region of interest" description="Disordered" evidence="1">
    <location>
        <begin position="25"/>
        <end position="107"/>
    </location>
</feature>
<dbReference type="AlphaFoldDB" id="A0A7J7KGK3"/>
<organism evidence="2 3">
    <name type="scientific">Bugula neritina</name>
    <name type="common">Brown bryozoan</name>
    <name type="synonym">Sertularia neritina</name>
    <dbReference type="NCBI Taxonomy" id="10212"/>
    <lineage>
        <taxon>Eukaryota</taxon>
        <taxon>Metazoa</taxon>
        <taxon>Spiralia</taxon>
        <taxon>Lophotrochozoa</taxon>
        <taxon>Bryozoa</taxon>
        <taxon>Gymnolaemata</taxon>
        <taxon>Cheilostomatida</taxon>
        <taxon>Flustrina</taxon>
        <taxon>Buguloidea</taxon>
        <taxon>Bugulidae</taxon>
        <taxon>Bugula</taxon>
    </lineage>
</organism>
<accession>A0A7J7KGK3</accession>
<sequence>MTVRYKEPEARPIDFNHKLNEFLQLKTKPVSPSTSLTSSTKNSSHGASMQSQSEHEKQRQRMLKQQKASSVVGSSKSNGSTLSPTDGDSMANGKRAGKTCRGCNDNRQLMKWKAYMKSVTAKVSSRWTTGDKVSYQSADMMKYKEVSSKPEGSSQKQDSPGSDSQESDLARVRSANRDNRSKPWSERSYQRE</sequence>
<keyword evidence="3" id="KW-1185">Reference proteome</keyword>
<gene>
    <name evidence="2" type="ORF">EB796_004320</name>
</gene>
<dbReference type="Proteomes" id="UP000593567">
    <property type="component" value="Unassembled WGS sequence"/>
</dbReference>
<feature type="compositionally biased region" description="Basic and acidic residues" evidence="1">
    <location>
        <begin position="168"/>
        <end position="192"/>
    </location>
</feature>
<reference evidence="2" key="1">
    <citation type="submission" date="2020-06" db="EMBL/GenBank/DDBJ databases">
        <title>Draft genome of Bugula neritina, a colonial animal packing powerful symbionts and potential medicines.</title>
        <authorList>
            <person name="Rayko M."/>
        </authorList>
    </citation>
    <scope>NUCLEOTIDE SEQUENCE [LARGE SCALE GENOMIC DNA]</scope>
    <source>
        <strain evidence="2">Kwan_BN1</strain>
    </source>
</reference>
<feature type="region of interest" description="Disordered" evidence="1">
    <location>
        <begin position="144"/>
        <end position="192"/>
    </location>
</feature>
<feature type="compositionally biased region" description="Low complexity" evidence="1">
    <location>
        <begin position="26"/>
        <end position="44"/>
    </location>
</feature>
<protein>
    <submittedName>
        <fullName evidence="2">Uncharacterized protein</fullName>
    </submittedName>
</protein>